<evidence type="ECO:0000256" key="6">
    <source>
        <dbReference type="ARBA" id="ARBA00022781"/>
    </source>
</evidence>
<evidence type="ECO:0000256" key="4">
    <source>
        <dbReference type="ARBA" id="ARBA00022547"/>
    </source>
</evidence>
<dbReference type="GO" id="GO:0015986">
    <property type="term" value="P:proton motive force-driven ATP synthesis"/>
    <property type="evidence" value="ECO:0007669"/>
    <property type="project" value="InterPro"/>
</dbReference>
<name>A0AAU7YR39_9TREM</name>
<keyword evidence="4" id="KW-0138">CF(0)</keyword>
<dbReference type="InterPro" id="IPR000568">
    <property type="entry name" value="ATP_synth_F0_asu"/>
</dbReference>
<proteinExistence type="inferred from homology"/>
<comment type="subcellular location">
    <subcellularLocation>
        <location evidence="1">Membrane</location>
        <topology evidence="1">Multi-pass membrane protein</topology>
    </subcellularLocation>
</comment>
<keyword evidence="9 11" id="KW-0472">Membrane</keyword>
<evidence type="ECO:0000256" key="8">
    <source>
        <dbReference type="ARBA" id="ARBA00023065"/>
    </source>
</evidence>
<keyword evidence="7 11" id="KW-1133">Transmembrane helix</keyword>
<evidence type="ECO:0000313" key="12">
    <source>
        <dbReference type="EMBL" id="XCA87949.1"/>
    </source>
</evidence>
<dbReference type="Gene3D" id="1.20.120.220">
    <property type="entry name" value="ATP synthase, F0 complex, subunit A"/>
    <property type="match status" value="1"/>
</dbReference>
<dbReference type="SUPFAM" id="SSF81336">
    <property type="entry name" value="F1F0 ATP synthase subunit A"/>
    <property type="match status" value="1"/>
</dbReference>
<feature type="transmembrane region" description="Helical" evidence="11">
    <location>
        <begin position="88"/>
        <end position="106"/>
    </location>
</feature>
<accession>A0AAU7YR39</accession>
<keyword evidence="6" id="KW-0375">Hydrogen ion transport</keyword>
<keyword evidence="5 11" id="KW-0812">Transmembrane</keyword>
<feature type="transmembrane region" description="Helical" evidence="11">
    <location>
        <begin position="12"/>
        <end position="37"/>
    </location>
</feature>
<evidence type="ECO:0000256" key="2">
    <source>
        <dbReference type="ARBA" id="ARBA00006810"/>
    </source>
</evidence>
<keyword evidence="3" id="KW-0813">Transport</keyword>
<comment type="similarity">
    <text evidence="2">Belongs to the ATPase A chain family.</text>
</comment>
<evidence type="ECO:0000256" key="11">
    <source>
        <dbReference type="SAM" id="Phobius"/>
    </source>
</evidence>
<dbReference type="AlphaFoldDB" id="A0AAU7YR39"/>
<geneLocation type="mitochondrion" evidence="12"/>
<dbReference type="PRINTS" id="PR00123">
    <property type="entry name" value="ATPASEA"/>
</dbReference>
<evidence type="ECO:0000256" key="7">
    <source>
        <dbReference type="ARBA" id="ARBA00022989"/>
    </source>
</evidence>
<protein>
    <submittedName>
        <fullName evidence="12">ATP synthase F0 subunit 6</fullName>
    </submittedName>
</protein>
<sequence>MFVSRLLSVYSGVVSVVSGGLGDFFYRVVLFVLLVGFLGLRLPYLYGVGGFSVFILFFIFPLFLGLLFSRLLDGSLDGFFSGFVPQGTPMWIAPFVCLAETLSYLVRPVVLMIRPFVNLSIGAMGGYVLGMMCFSSFWVLVFLFVLFFYEVFVAVVHWFIVCSILSFSEDH</sequence>
<dbReference type="EMBL" id="PP577105">
    <property type="protein sequence ID" value="XCA87949.1"/>
    <property type="molecule type" value="Genomic_DNA"/>
</dbReference>
<evidence type="ECO:0000256" key="3">
    <source>
        <dbReference type="ARBA" id="ARBA00022448"/>
    </source>
</evidence>
<dbReference type="GO" id="GO:0015078">
    <property type="term" value="F:proton transmembrane transporter activity"/>
    <property type="evidence" value="ECO:0007669"/>
    <property type="project" value="InterPro"/>
</dbReference>
<reference evidence="12" key="1">
    <citation type="journal article" date="2024" name="Parasitology">
        <title>Expanding on expansus: A new species of Scaphanocephalus from North America and the Caribbean based on molecular and morphological data.</title>
        <authorList>
            <person name="Locke S.A."/>
            <person name="Calhoun D.M."/>
            <person name="Valencia Cruz J.M."/>
            <person name="Ebbs E.T."/>
            <person name="Diaz Pernett S.C."/>
            <person name="Tkach V.V."/>
            <person name="Kinsella J.M."/>
            <person name="Freeman M.A."/>
            <person name="Blanar C.A."/>
            <person name="Johnson P.T.J."/>
        </authorList>
    </citation>
    <scope>NUCLEOTIDE SEQUENCE</scope>
</reference>
<feature type="transmembrane region" description="Helical" evidence="11">
    <location>
        <begin position="44"/>
        <end position="68"/>
    </location>
</feature>
<organism evidence="12">
    <name type="scientific">Scaphanocephalus sp</name>
    <dbReference type="NCBI Taxonomy" id="3050632"/>
    <lineage>
        <taxon>Eukaryota</taxon>
        <taxon>Metazoa</taxon>
        <taxon>Spiralia</taxon>
        <taxon>Lophotrochozoa</taxon>
        <taxon>Platyhelminthes</taxon>
        <taxon>Trematoda</taxon>
        <taxon>Digenea</taxon>
        <taxon>Opisthorchiida</taxon>
        <taxon>Opisthorchiata</taxon>
        <taxon>Heterophyidae</taxon>
        <taxon>Scaphanocephalus</taxon>
    </lineage>
</organism>
<gene>
    <name evidence="12" type="primary">ATP6</name>
</gene>
<keyword evidence="10" id="KW-0066">ATP synthesis</keyword>
<dbReference type="GO" id="GO:0045259">
    <property type="term" value="C:proton-transporting ATP synthase complex"/>
    <property type="evidence" value="ECO:0007669"/>
    <property type="project" value="UniProtKB-KW"/>
</dbReference>
<feature type="transmembrane region" description="Helical" evidence="11">
    <location>
        <begin position="146"/>
        <end position="167"/>
    </location>
</feature>
<evidence type="ECO:0000256" key="10">
    <source>
        <dbReference type="ARBA" id="ARBA00023310"/>
    </source>
</evidence>
<keyword evidence="12" id="KW-0496">Mitochondrion</keyword>
<evidence type="ECO:0000256" key="1">
    <source>
        <dbReference type="ARBA" id="ARBA00004141"/>
    </source>
</evidence>
<keyword evidence="8" id="KW-0406">Ion transport</keyword>
<feature type="transmembrane region" description="Helical" evidence="11">
    <location>
        <begin position="118"/>
        <end position="140"/>
    </location>
</feature>
<dbReference type="InterPro" id="IPR035908">
    <property type="entry name" value="F0_ATP_A_sf"/>
</dbReference>
<evidence type="ECO:0000256" key="9">
    <source>
        <dbReference type="ARBA" id="ARBA00023136"/>
    </source>
</evidence>
<evidence type="ECO:0000256" key="5">
    <source>
        <dbReference type="ARBA" id="ARBA00022692"/>
    </source>
</evidence>